<dbReference type="Gene3D" id="3.30.70.1070">
    <property type="entry name" value="Sporulation related repeat"/>
    <property type="match status" value="1"/>
</dbReference>
<organism evidence="2 3">
    <name type="scientific">Cellvibrio fibrivorans</name>
    <dbReference type="NCBI Taxonomy" id="126350"/>
    <lineage>
        <taxon>Bacteria</taxon>
        <taxon>Pseudomonadati</taxon>
        <taxon>Pseudomonadota</taxon>
        <taxon>Gammaproteobacteria</taxon>
        <taxon>Cellvibrionales</taxon>
        <taxon>Cellvibrionaceae</taxon>
        <taxon>Cellvibrio</taxon>
    </lineage>
</organism>
<dbReference type="PANTHER" id="PTHR38687">
    <property type="entry name" value="CELL DIVISION PROTEIN DEDD-RELATED"/>
    <property type="match status" value="1"/>
</dbReference>
<dbReference type="PROSITE" id="PS51724">
    <property type="entry name" value="SPOR"/>
    <property type="match status" value="1"/>
</dbReference>
<name>A0ABU1UX71_9GAMM</name>
<protein>
    <submittedName>
        <fullName evidence="2">DedD protein</fullName>
    </submittedName>
</protein>
<accession>A0ABU1UX71</accession>
<evidence type="ECO:0000313" key="3">
    <source>
        <dbReference type="Proteomes" id="UP001253595"/>
    </source>
</evidence>
<feature type="domain" description="SPOR" evidence="1">
    <location>
        <begin position="122"/>
        <end position="201"/>
    </location>
</feature>
<proteinExistence type="predicted"/>
<sequence length="203" mass="21673">MRESVKHRLIGAAVLAAIAVLFLPSFFKDRQQYQVDTSSHIPGRPSITAVDFNEPTRPEGIEPAPAPETMFVPDEAESVPVAEVLPSGQAIVAPVATSSWQSASSKSAATDASVPVIPLNAQGLPDTWVIQVASLSAQAAANKLRDQLQADGHKAYVRAVPSANATIYRVFIGPKQDKSEALAIKSQLDKRLKVNSLVLPFKP</sequence>
<evidence type="ECO:0000259" key="1">
    <source>
        <dbReference type="PROSITE" id="PS51724"/>
    </source>
</evidence>
<dbReference type="PANTHER" id="PTHR38687:SF1">
    <property type="entry name" value="CELL DIVISION PROTEIN DEDD"/>
    <property type="match status" value="1"/>
</dbReference>
<evidence type="ECO:0000313" key="2">
    <source>
        <dbReference type="EMBL" id="MDR7089722.1"/>
    </source>
</evidence>
<dbReference type="EMBL" id="JAVDVX010000002">
    <property type="protein sequence ID" value="MDR7089722.1"/>
    <property type="molecule type" value="Genomic_DNA"/>
</dbReference>
<dbReference type="Pfam" id="PF05036">
    <property type="entry name" value="SPOR"/>
    <property type="match status" value="1"/>
</dbReference>
<comment type="caution">
    <text evidence="2">The sequence shown here is derived from an EMBL/GenBank/DDBJ whole genome shotgun (WGS) entry which is preliminary data.</text>
</comment>
<dbReference type="Proteomes" id="UP001253595">
    <property type="component" value="Unassembled WGS sequence"/>
</dbReference>
<reference evidence="2 3" key="1">
    <citation type="submission" date="2023-07" db="EMBL/GenBank/DDBJ databases">
        <title>Sorghum-associated microbial communities from plants grown in Nebraska, USA.</title>
        <authorList>
            <person name="Schachtman D."/>
        </authorList>
    </citation>
    <scope>NUCLEOTIDE SEQUENCE [LARGE SCALE GENOMIC DNA]</scope>
    <source>
        <strain evidence="2 3">BE190</strain>
    </source>
</reference>
<keyword evidence="3" id="KW-1185">Reference proteome</keyword>
<dbReference type="InterPro" id="IPR036680">
    <property type="entry name" value="SPOR-like_sf"/>
</dbReference>
<gene>
    <name evidence="2" type="ORF">J2X05_001728</name>
</gene>
<dbReference type="InterPro" id="IPR052521">
    <property type="entry name" value="Cell_div_SPOR-domain"/>
</dbReference>
<dbReference type="SUPFAM" id="SSF110997">
    <property type="entry name" value="Sporulation related repeat"/>
    <property type="match status" value="1"/>
</dbReference>
<dbReference type="RefSeq" id="WP_310071242.1">
    <property type="nucleotide sequence ID" value="NZ_JAVDVX010000002.1"/>
</dbReference>
<dbReference type="InterPro" id="IPR007730">
    <property type="entry name" value="SPOR-like_dom"/>
</dbReference>